<dbReference type="SMART" id="SM00933">
    <property type="entry name" value="NurA"/>
    <property type="match status" value="1"/>
</dbReference>
<evidence type="ECO:0000313" key="3">
    <source>
        <dbReference type="Proteomes" id="UP001319921"/>
    </source>
</evidence>
<gene>
    <name evidence="2" type="ORF">SACC_20270</name>
</gene>
<dbReference type="RefSeq" id="WP_229569368.1">
    <property type="nucleotide sequence ID" value="NZ_AP025226.1"/>
</dbReference>
<sequence length="338" mass="39098">MIGKIYDMLIQNRQQLKDQIYDIARYLEKEIGEKISNVWIEYEPNSSSNEKKFVAVDGGSFTKAMRIGIIYTVDAEALRGDKEKVEIINEDGRIGIFKPGNDAKERANLLMEALELKLALESGKLGDYLLLDGSLTNKIGKKINTEKISKEELNIVETIDIDKIISVKNEEKMRELLQLLNQFLITRVLEEYDGNVLWISKTSRSRELFNTDYPDITVLELFTNSSGFTKPYIKTINQEKIPDVYELEFLRKMEYSVFYARLGKGNKIIKIEIAGRIDESIAKEIIDDLSEVAIKGYPFPLLKVHMDVRISQNDRKRIIKLLGSKIHKDIEWWPSQFY</sequence>
<organism evidence="2 3">
    <name type="scientific">Saccharolobus caldissimus</name>
    <dbReference type="NCBI Taxonomy" id="1702097"/>
    <lineage>
        <taxon>Archaea</taxon>
        <taxon>Thermoproteota</taxon>
        <taxon>Thermoprotei</taxon>
        <taxon>Sulfolobales</taxon>
        <taxon>Sulfolobaceae</taxon>
        <taxon>Saccharolobus</taxon>
    </lineage>
</organism>
<dbReference type="GeneID" id="68866759"/>
<dbReference type="EMBL" id="AP025226">
    <property type="protein sequence ID" value="BDB99010.1"/>
    <property type="molecule type" value="Genomic_DNA"/>
</dbReference>
<proteinExistence type="predicted"/>
<protein>
    <recommendedName>
        <fullName evidence="1">NurA domain-containing protein</fullName>
    </recommendedName>
</protein>
<reference evidence="2 3" key="1">
    <citation type="journal article" date="2022" name="Microbiol. Resour. Announc.">
        <title>Complete Genome Sequence of the Hyperthermophilic and Acidophilic Archaeon Saccharolobus caldissimus Strain HS-3T.</title>
        <authorList>
            <person name="Sakai H.D."/>
            <person name="Kurosawa N."/>
        </authorList>
    </citation>
    <scope>NUCLEOTIDE SEQUENCE [LARGE SCALE GENOMIC DNA]</scope>
    <source>
        <strain evidence="2 3">JCM32116</strain>
    </source>
</reference>
<keyword evidence="3" id="KW-1185">Reference proteome</keyword>
<accession>A0AAQ4CT79</accession>
<dbReference type="KEGG" id="scas:SACC_20270"/>
<dbReference type="Pfam" id="PF09376">
    <property type="entry name" value="NurA"/>
    <property type="match status" value="1"/>
</dbReference>
<name>A0AAQ4CT79_9CREN</name>
<dbReference type="InterPro" id="IPR018977">
    <property type="entry name" value="NurA_domain"/>
</dbReference>
<dbReference type="AlphaFoldDB" id="A0AAQ4CT79"/>
<dbReference type="NCBIfam" id="NF041033">
    <property type="entry name" value="NurA_Sulf"/>
    <property type="match status" value="1"/>
</dbReference>
<dbReference type="Proteomes" id="UP001319921">
    <property type="component" value="Chromosome"/>
</dbReference>
<feature type="domain" description="NurA" evidence="1">
    <location>
        <begin position="51"/>
        <end position="310"/>
    </location>
</feature>
<evidence type="ECO:0000259" key="1">
    <source>
        <dbReference type="SMART" id="SM00933"/>
    </source>
</evidence>
<evidence type="ECO:0000313" key="2">
    <source>
        <dbReference type="EMBL" id="BDB99010.1"/>
    </source>
</evidence>
<dbReference type="InterPro" id="IPR053461">
    <property type="entry name" value="DSB_repair_nuclease_NurA"/>
</dbReference>